<evidence type="ECO:0000259" key="5">
    <source>
        <dbReference type="Pfam" id="PF14363"/>
    </source>
</evidence>
<dbReference type="InterPro" id="IPR050747">
    <property type="entry name" value="Mitochondrial_chaperone_BCS1"/>
</dbReference>
<dbReference type="AlphaFoldDB" id="A0A0D9WZI2"/>
<feature type="domain" description="ATPase AAA-type core" evidence="4">
    <location>
        <begin position="263"/>
        <end position="318"/>
    </location>
</feature>
<accession>A0A0D9WZI2</accession>
<evidence type="ECO:0000313" key="7">
    <source>
        <dbReference type="Proteomes" id="UP000032180"/>
    </source>
</evidence>
<dbReference type="STRING" id="77586.A0A0D9WZI2"/>
<dbReference type="eggNOG" id="KOG0743">
    <property type="taxonomic scope" value="Eukaryota"/>
</dbReference>
<dbReference type="HOGENOM" id="CLU_010189_0_2_1"/>
<reference evidence="6 7" key="1">
    <citation type="submission" date="2012-08" db="EMBL/GenBank/DDBJ databases">
        <title>Oryza genome evolution.</title>
        <authorList>
            <person name="Wing R.A."/>
        </authorList>
    </citation>
    <scope>NUCLEOTIDE SEQUENCE</scope>
</reference>
<dbReference type="Pfam" id="PF00004">
    <property type="entry name" value="AAA"/>
    <property type="match status" value="1"/>
</dbReference>
<keyword evidence="3" id="KW-0547">Nucleotide-binding</keyword>
<evidence type="ECO:0008006" key="8">
    <source>
        <dbReference type="Google" id="ProtNLM"/>
    </source>
</evidence>
<sequence>MARDLLPGELRRAAARWGAAFVRSCLVGAAAKHRHTLVIRRRDDSEYDERDALYDAARAYVATKIDPRAMRRLGLSRSLSKQADGSSSWRTMLSMEPGDSTTDVFDGVEFKWTSVEAVTDDDGDGKKCKVRLSLELSFDGEHTATAIERYIPFVMSTVDQMQRRERVLKIYMNDTRSWHGVKHHHPSTFDTIAMDPALKRDIVADLDRFMKRKDYYRRIGKAWKRWYLLYGPPGTGKSSLVAAIGKHSDDDEEEMERRPWEVQRQQSLTLSGLINFIDGLWSTSGEQRVFVFTTTNYKERLDAALLRPGRMDMHIYMGYCGWDGTPSRRSRTTTSSSTITRYTGAACRRVEVEVTPAEVSEMLLRSEDADLALQGLTRLLADRRREASSKAEIKDD</sequence>
<evidence type="ECO:0000259" key="4">
    <source>
        <dbReference type="Pfam" id="PF00004"/>
    </source>
</evidence>
<dbReference type="InterPro" id="IPR027417">
    <property type="entry name" value="P-loop_NTPase"/>
</dbReference>
<reference evidence="6" key="3">
    <citation type="submission" date="2015-04" db="UniProtKB">
        <authorList>
            <consortium name="EnsemblPlants"/>
        </authorList>
    </citation>
    <scope>IDENTIFICATION</scope>
</reference>
<keyword evidence="7" id="KW-1185">Reference proteome</keyword>
<reference evidence="7" key="2">
    <citation type="submission" date="2013-12" db="EMBL/GenBank/DDBJ databases">
        <authorList>
            <person name="Yu Y."/>
            <person name="Lee S."/>
            <person name="de Baynast K."/>
            <person name="Wissotski M."/>
            <person name="Liu L."/>
            <person name="Talag J."/>
            <person name="Goicoechea J."/>
            <person name="Angelova A."/>
            <person name="Jetty R."/>
            <person name="Kudrna D."/>
            <person name="Golser W."/>
            <person name="Rivera L."/>
            <person name="Zhang J."/>
            <person name="Wing R."/>
        </authorList>
    </citation>
    <scope>NUCLEOTIDE SEQUENCE</scope>
</reference>
<dbReference type="Pfam" id="PF14363">
    <property type="entry name" value="AAA_assoc"/>
    <property type="match status" value="1"/>
</dbReference>
<dbReference type="PROSITE" id="PS00674">
    <property type="entry name" value="AAA"/>
    <property type="match status" value="1"/>
</dbReference>
<comment type="cofactor">
    <cofactor evidence="1">
        <name>Mg(2+)</name>
        <dbReference type="ChEBI" id="CHEBI:18420"/>
    </cofactor>
</comment>
<proteinExistence type="inferred from homology"/>
<evidence type="ECO:0000256" key="2">
    <source>
        <dbReference type="ARBA" id="ARBA00022842"/>
    </source>
</evidence>
<dbReference type="GO" id="GO:0016887">
    <property type="term" value="F:ATP hydrolysis activity"/>
    <property type="evidence" value="ECO:0007669"/>
    <property type="project" value="InterPro"/>
</dbReference>
<evidence type="ECO:0000256" key="1">
    <source>
        <dbReference type="ARBA" id="ARBA00001946"/>
    </source>
</evidence>
<evidence type="ECO:0000256" key="3">
    <source>
        <dbReference type="RuleBase" id="RU003651"/>
    </source>
</evidence>
<dbReference type="InterPro" id="IPR003959">
    <property type="entry name" value="ATPase_AAA_core"/>
</dbReference>
<dbReference type="Proteomes" id="UP000032180">
    <property type="component" value="Chromosome 7"/>
</dbReference>
<evidence type="ECO:0000313" key="6">
    <source>
        <dbReference type="EnsemblPlants" id="LPERR07G13810.1"/>
    </source>
</evidence>
<organism evidence="6 7">
    <name type="scientific">Leersia perrieri</name>
    <dbReference type="NCBI Taxonomy" id="77586"/>
    <lineage>
        <taxon>Eukaryota</taxon>
        <taxon>Viridiplantae</taxon>
        <taxon>Streptophyta</taxon>
        <taxon>Embryophyta</taxon>
        <taxon>Tracheophyta</taxon>
        <taxon>Spermatophyta</taxon>
        <taxon>Magnoliopsida</taxon>
        <taxon>Liliopsida</taxon>
        <taxon>Poales</taxon>
        <taxon>Poaceae</taxon>
        <taxon>BOP clade</taxon>
        <taxon>Oryzoideae</taxon>
        <taxon>Oryzeae</taxon>
        <taxon>Oryzinae</taxon>
        <taxon>Leersia</taxon>
    </lineage>
</organism>
<dbReference type="Gene3D" id="3.40.50.300">
    <property type="entry name" value="P-loop containing nucleotide triphosphate hydrolases"/>
    <property type="match status" value="2"/>
</dbReference>
<name>A0A0D9WZI2_9ORYZ</name>
<feature type="domain" description="AAA-type ATPase N-terminal" evidence="5">
    <location>
        <begin position="23"/>
        <end position="115"/>
    </location>
</feature>
<dbReference type="EnsemblPlants" id="LPERR07G13810.1">
    <property type="protein sequence ID" value="LPERR07G13810.1"/>
    <property type="gene ID" value="LPERR07G13810"/>
</dbReference>
<comment type="similarity">
    <text evidence="3">Belongs to the AAA ATPase family.</text>
</comment>
<dbReference type="SUPFAM" id="SSF52540">
    <property type="entry name" value="P-loop containing nucleoside triphosphate hydrolases"/>
    <property type="match status" value="1"/>
</dbReference>
<keyword evidence="3" id="KW-0067">ATP-binding</keyword>
<dbReference type="InterPro" id="IPR003960">
    <property type="entry name" value="ATPase_AAA_CS"/>
</dbReference>
<dbReference type="Gramene" id="LPERR07G13810.1">
    <property type="protein sequence ID" value="LPERR07G13810.1"/>
    <property type="gene ID" value="LPERR07G13810"/>
</dbReference>
<dbReference type="InterPro" id="IPR025753">
    <property type="entry name" value="AAA_N_dom"/>
</dbReference>
<protein>
    <recommendedName>
        <fullName evidence="8">AAA+ ATPase domain-containing protein</fullName>
    </recommendedName>
</protein>
<dbReference type="GO" id="GO:0005524">
    <property type="term" value="F:ATP binding"/>
    <property type="evidence" value="ECO:0007669"/>
    <property type="project" value="UniProtKB-KW"/>
</dbReference>
<keyword evidence="2" id="KW-0460">Magnesium</keyword>
<dbReference type="PANTHER" id="PTHR23070">
    <property type="entry name" value="BCS1 AAA-TYPE ATPASE"/>
    <property type="match status" value="1"/>
</dbReference>